<protein>
    <recommendedName>
        <fullName evidence="5">Enzyme of heme biosynthesis</fullName>
    </recommendedName>
</protein>
<feature type="compositionally biased region" description="Polar residues" evidence="1">
    <location>
        <begin position="439"/>
        <end position="453"/>
    </location>
</feature>
<proteinExistence type="predicted"/>
<dbReference type="PANTHER" id="PTHR38043">
    <property type="entry name" value="PROTEIN HEMX"/>
    <property type="match status" value="1"/>
</dbReference>
<evidence type="ECO:0000313" key="4">
    <source>
        <dbReference type="Proteomes" id="UP000249396"/>
    </source>
</evidence>
<organism evidence="3 4">
    <name type="scientific">Candidatus Methylumidiphilus alinenensis</name>
    <dbReference type="NCBI Taxonomy" id="2202197"/>
    <lineage>
        <taxon>Bacteria</taxon>
        <taxon>Pseudomonadati</taxon>
        <taxon>Pseudomonadota</taxon>
        <taxon>Gammaproteobacteria</taxon>
        <taxon>Methylococcales</taxon>
        <taxon>Candidatus Methylumidiphilus</taxon>
    </lineage>
</organism>
<keyword evidence="2" id="KW-0812">Transmembrane</keyword>
<dbReference type="Proteomes" id="UP000249396">
    <property type="component" value="Unassembled WGS sequence"/>
</dbReference>
<sequence>MRIFSMRWSTPPKKLTKHINHGDRPLVDEDKELISEAVEDSVKPERPDYRNDIGTGNPTKKRSTAAWLGYGALALVIILVAAGVFLLHELRSQQEGLGSGLDKGDKQIQELLHQISTLQDEVATDHKQLAMVQSQLTTEDSKFEREIGDEGSTFKTQIDAVRNDLGSSIQHIQQHMNQSRGDIMVADAEYLLSVANQKLHLVGDVKAVIEMMEAADQRLQDSGDPAAFKVREALAQEIDLLKDFNPPDLVGVSAKLLVLEGQVKDLPLFLPHSDRAKEDHSPVASSIPDAEKHSDNWKDSAIADLKGLVTVRHTDRPVQAILLPEEVVAIRQVMLLKLEMARSALLRGDDELYKANMDSALSWIKENFDPAAAATQGLSQDIQNLQGLQLHVPLPDVSKSLSLLRNIDKLRLDSDKAHPVKQEKSDKPEKVAPPPTPAQHEQQPPSGQHSSETMGPVMEPQLEEGAKP</sequence>
<evidence type="ECO:0000313" key="3">
    <source>
        <dbReference type="EMBL" id="PZN80983.1"/>
    </source>
</evidence>
<keyword evidence="2" id="KW-1133">Transmembrane helix</keyword>
<dbReference type="AlphaFoldDB" id="A0A2W4RCQ1"/>
<dbReference type="PANTHER" id="PTHR38043:SF1">
    <property type="entry name" value="PROTEIN HEMX"/>
    <property type="match status" value="1"/>
</dbReference>
<feature type="region of interest" description="Disordered" evidence="1">
    <location>
        <begin position="414"/>
        <end position="468"/>
    </location>
</feature>
<accession>A0A2W4RCQ1</accession>
<feature type="transmembrane region" description="Helical" evidence="2">
    <location>
        <begin position="67"/>
        <end position="87"/>
    </location>
</feature>
<dbReference type="EMBL" id="QJPH01000276">
    <property type="protein sequence ID" value="PZN80983.1"/>
    <property type="molecule type" value="Genomic_DNA"/>
</dbReference>
<evidence type="ECO:0008006" key="5">
    <source>
        <dbReference type="Google" id="ProtNLM"/>
    </source>
</evidence>
<keyword evidence="2" id="KW-0472">Membrane</keyword>
<feature type="compositionally biased region" description="Basic and acidic residues" evidence="1">
    <location>
        <begin position="414"/>
        <end position="430"/>
    </location>
</feature>
<evidence type="ECO:0000256" key="1">
    <source>
        <dbReference type="SAM" id="MobiDB-lite"/>
    </source>
</evidence>
<name>A0A2W4RCQ1_9GAMM</name>
<comment type="caution">
    <text evidence="3">The sequence shown here is derived from an EMBL/GenBank/DDBJ whole genome shotgun (WGS) entry which is preliminary data.</text>
</comment>
<dbReference type="InterPro" id="IPR007470">
    <property type="entry name" value="HemX"/>
</dbReference>
<evidence type="ECO:0000256" key="2">
    <source>
        <dbReference type="SAM" id="Phobius"/>
    </source>
</evidence>
<gene>
    <name evidence="3" type="ORF">DM484_09260</name>
</gene>
<dbReference type="Pfam" id="PF04375">
    <property type="entry name" value="HemX"/>
    <property type="match status" value="1"/>
</dbReference>
<reference evidence="3 4" key="1">
    <citation type="journal article" date="2018" name="Aquat. Microb. Ecol.">
        <title>Gammaproteobacterial methanotrophs dominate.</title>
        <authorList>
            <person name="Rissanen A.J."/>
            <person name="Saarenheimo J."/>
            <person name="Tiirola M."/>
            <person name="Peura S."/>
            <person name="Aalto S.L."/>
            <person name="Karvinen A."/>
            <person name="Nykanen H."/>
        </authorList>
    </citation>
    <scope>NUCLEOTIDE SEQUENCE [LARGE SCALE GENOMIC DNA]</scope>
    <source>
        <strain evidence="3">AMbin10</strain>
    </source>
</reference>